<evidence type="ECO:0000256" key="1">
    <source>
        <dbReference type="SAM" id="MobiDB-lite"/>
    </source>
</evidence>
<protein>
    <submittedName>
        <fullName evidence="2">Uncharacterized protein</fullName>
    </submittedName>
</protein>
<gene>
    <name evidence="2" type="ORF">M5K25_025479</name>
</gene>
<proteinExistence type="predicted"/>
<evidence type="ECO:0000313" key="3">
    <source>
        <dbReference type="Proteomes" id="UP001552299"/>
    </source>
</evidence>
<keyword evidence="3" id="KW-1185">Reference proteome</keyword>
<name>A0ABD0U9S7_DENTH</name>
<organism evidence="2 3">
    <name type="scientific">Dendrobium thyrsiflorum</name>
    <name type="common">Pinecone-like raceme dendrobium</name>
    <name type="synonym">Orchid</name>
    <dbReference type="NCBI Taxonomy" id="117978"/>
    <lineage>
        <taxon>Eukaryota</taxon>
        <taxon>Viridiplantae</taxon>
        <taxon>Streptophyta</taxon>
        <taxon>Embryophyta</taxon>
        <taxon>Tracheophyta</taxon>
        <taxon>Spermatophyta</taxon>
        <taxon>Magnoliopsida</taxon>
        <taxon>Liliopsida</taxon>
        <taxon>Asparagales</taxon>
        <taxon>Orchidaceae</taxon>
        <taxon>Epidendroideae</taxon>
        <taxon>Malaxideae</taxon>
        <taxon>Dendrobiinae</taxon>
        <taxon>Dendrobium</taxon>
    </lineage>
</organism>
<dbReference type="Proteomes" id="UP001552299">
    <property type="component" value="Unassembled WGS sequence"/>
</dbReference>
<comment type="caution">
    <text evidence="2">The sequence shown here is derived from an EMBL/GenBank/DDBJ whole genome shotgun (WGS) entry which is preliminary data.</text>
</comment>
<accession>A0ABD0U9S7</accession>
<feature type="compositionally biased region" description="Basic and acidic residues" evidence="1">
    <location>
        <begin position="175"/>
        <end position="184"/>
    </location>
</feature>
<evidence type="ECO:0000313" key="2">
    <source>
        <dbReference type="EMBL" id="KAL0906943.1"/>
    </source>
</evidence>
<feature type="region of interest" description="Disordered" evidence="1">
    <location>
        <begin position="175"/>
        <end position="196"/>
    </location>
</feature>
<sequence length="312" mass="34071">MIKQNQNSSDFSIFSRSHKLLSHPSHRSLLLCALTIRRRLGVILRGFAGMESLANACLAGIAADFLEQLFYRHASFSWSDLGGAVKSLWLGSGELSASSAGGGVGFVLGFNLAERRVFATSDEGDGSENKSPEEANVKPYMEGETLVQLPTSMSLEFGHVQSYQIRPNYPPKQVLHEQAAERGAEPPVPRPKLQARGGQATYPHCIAERVLSMSMLSGVNVVAQFLANIPLQLFEANGSKRTKQQLWESKWSNECSDSNIAKLMEEDIGTSMNFLLSKALCKMPISLTTSTYSHIQSSESSPLKPPEPNAPL</sequence>
<dbReference type="AlphaFoldDB" id="A0ABD0U9S7"/>
<reference evidence="2 3" key="1">
    <citation type="journal article" date="2024" name="Plant Biotechnol. J.">
        <title>Dendrobium thyrsiflorum genome and its molecular insights into genes involved in important horticultural traits.</title>
        <authorList>
            <person name="Chen B."/>
            <person name="Wang J.Y."/>
            <person name="Zheng P.J."/>
            <person name="Li K.L."/>
            <person name="Liang Y.M."/>
            <person name="Chen X.F."/>
            <person name="Zhang C."/>
            <person name="Zhao X."/>
            <person name="He X."/>
            <person name="Zhang G.Q."/>
            <person name="Liu Z.J."/>
            <person name="Xu Q."/>
        </authorList>
    </citation>
    <scope>NUCLEOTIDE SEQUENCE [LARGE SCALE GENOMIC DNA]</scope>
    <source>
        <strain evidence="2">GZMU011</strain>
    </source>
</reference>
<dbReference type="EMBL" id="JANQDX010000018">
    <property type="protein sequence ID" value="KAL0906943.1"/>
    <property type="molecule type" value="Genomic_DNA"/>
</dbReference>